<evidence type="ECO:0000256" key="2">
    <source>
        <dbReference type="ARBA" id="ARBA00023054"/>
    </source>
</evidence>
<dbReference type="Proteomes" id="UP000215059">
    <property type="component" value="Unassembled WGS sequence"/>
</dbReference>
<dbReference type="RefSeq" id="WP_094251083.1">
    <property type="nucleotide sequence ID" value="NZ_JBHLXL010000001.1"/>
</dbReference>
<evidence type="ECO:0008006" key="8">
    <source>
        <dbReference type="Google" id="ProtNLM"/>
    </source>
</evidence>
<dbReference type="Gene3D" id="2.40.420.20">
    <property type="match status" value="1"/>
</dbReference>
<dbReference type="InterPro" id="IPR058639">
    <property type="entry name" value="BSH_YknX-like"/>
</dbReference>
<accession>A0A235FDU8</accession>
<dbReference type="InterPro" id="IPR050465">
    <property type="entry name" value="UPF0194_transport"/>
</dbReference>
<dbReference type="Pfam" id="PF25975">
    <property type="entry name" value="CzcB_C"/>
    <property type="match status" value="1"/>
</dbReference>
<sequence>MKKRHVIWTAAGVCCAVLLSANTYIFARSETSPIQEIRVHTVKVEEAALKKKHTYKGTAVSEKVFLLYPKAGKDASEWLVQPGDTVTEGQELVAYSDPVLDAQLKEAEDELDEEGVKADYYSSLKTKLQGKLTGLDDEKDKALIEEISGQISEAELQESLASSRETALNGRITDLKDEIDDLKLESPLAGTIQSVDQHSDPSRPIITINSSGSLLIKLSLPPEDAALFAEGEEAELLISKREKASGTVLRKQPESSGARNVDVFLQTDKTDLFEGQPVSVMVYETLKEKTKFVPSSALIKIDKKDYVYVWSDGFLQKRNVKLGEKRSDKVEIVSGAVNGEWAVHKPSEAYYHHQRAINLTNVKPAVLKEEKKK</sequence>
<feature type="domain" description="CzcB-like C-terminal circularly permuted SH3-like" evidence="4">
    <location>
        <begin position="293"/>
        <end position="341"/>
    </location>
</feature>
<evidence type="ECO:0000259" key="5">
    <source>
        <dbReference type="Pfam" id="PF25984"/>
    </source>
</evidence>
<dbReference type="EMBL" id="NOII01000001">
    <property type="protein sequence ID" value="OYD59123.1"/>
    <property type="molecule type" value="Genomic_DNA"/>
</dbReference>
<evidence type="ECO:0000259" key="4">
    <source>
        <dbReference type="Pfam" id="PF25975"/>
    </source>
</evidence>
<dbReference type="Pfam" id="PF25984">
    <property type="entry name" value="BSH_YknX"/>
    <property type="match status" value="1"/>
</dbReference>
<name>A0A235FDU8_9BACL</name>
<organism evidence="6 7">
    <name type="scientific">Fictibacillus aquaticus</name>
    <dbReference type="NCBI Taxonomy" id="2021314"/>
    <lineage>
        <taxon>Bacteria</taxon>
        <taxon>Bacillati</taxon>
        <taxon>Bacillota</taxon>
        <taxon>Bacilli</taxon>
        <taxon>Bacillales</taxon>
        <taxon>Fictibacillaceae</taxon>
        <taxon>Fictibacillus</taxon>
    </lineage>
</organism>
<reference evidence="6 7" key="1">
    <citation type="submission" date="2017-07" db="EMBL/GenBank/DDBJ databases">
        <title>Fictibacillus sp. nov. GDSW-R2A3 Genome sequencing and assembly.</title>
        <authorList>
            <person name="Mayilraj S."/>
        </authorList>
    </citation>
    <scope>NUCLEOTIDE SEQUENCE [LARGE SCALE GENOMIC DNA]</scope>
    <source>
        <strain evidence="6 7">GDSW-R2A3</strain>
    </source>
</reference>
<protein>
    <recommendedName>
        <fullName evidence="8">RND efflux pump membrane fusion protein barrel-sandwich domain-containing protein</fullName>
    </recommendedName>
</protein>
<dbReference type="PANTHER" id="PTHR32347:SF23">
    <property type="entry name" value="BLL5650 PROTEIN"/>
    <property type="match status" value="1"/>
</dbReference>
<comment type="subcellular location">
    <subcellularLocation>
        <location evidence="1">Cell envelope</location>
    </subcellularLocation>
</comment>
<comment type="caution">
    <text evidence="6">The sequence shown here is derived from an EMBL/GenBank/DDBJ whole genome shotgun (WGS) entry which is preliminary data.</text>
</comment>
<evidence type="ECO:0000313" key="7">
    <source>
        <dbReference type="Proteomes" id="UP000215059"/>
    </source>
</evidence>
<proteinExistence type="predicted"/>
<dbReference type="PANTHER" id="PTHR32347">
    <property type="entry name" value="EFFLUX SYSTEM COMPONENT YKNX-RELATED"/>
    <property type="match status" value="1"/>
</dbReference>
<keyword evidence="2" id="KW-0175">Coiled coil</keyword>
<dbReference type="GO" id="GO:0030313">
    <property type="term" value="C:cell envelope"/>
    <property type="evidence" value="ECO:0007669"/>
    <property type="project" value="UniProtKB-SubCell"/>
</dbReference>
<feature type="signal peptide" evidence="3">
    <location>
        <begin position="1"/>
        <end position="27"/>
    </location>
</feature>
<dbReference type="AlphaFoldDB" id="A0A235FDU8"/>
<evidence type="ECO:0000256" key="3">
    <source>
        <dbReference type="SAM" id="SignalP"/>
    </source>
</evidence>
<feature type="domain" description="YknX-like barrel-sandwich hybrid" evidence="5">
    <location>
        <begin position="71"/>
        <end position="208"/>
    </location>
</feature>
<dbReference type="OrthoDB" id="2446145at2"/>
<dbReference type="InterPro" id="IPR058649">
    <property type="entry name" value="CzcB_C"/>
</dbReference>
<gene>
    <name evidence="6" type="ORF">CGZ90_04285</name>
</gene>
<evidence type="ECO:0000313" key="6">
    <source>
        <dbReference type="EMBL" id="OYD59123.1"/>
    </source>
</evidence>
<keyword evidence="7" id="KW-1185">Reference proteome</keyword>
<evidence type="ECO:0000256" key="1">
    <source>
        <dbReference type="ARBA" id="ARBA00004196"/>
    </source>
</evidence>
<feature type="chain" id="PRO_5013189657" description="RND efflux pump membrane fusion protein barrel-sandwich domain-containing protein" evidence="3">
    <location>
        <begin position="28"/>
        <end position="373"/>
    </location>
</feature>
<keyword evidence="3" id="KW-0732">Signal</keyword>